<reference evidence="3" key="1">
    <citation type="submission" date="2013-06" db="EMBL/GenBank/DDBJ databases">
        <title>Complete Genome Sequence of Hyperthermophilic Palaeococcus pacificus DY20341T, Isolated from a Deep-Sea Hydrothermal Sediments.</title>
        <authorList>
            <person name="Zeng X."/>
            <person name="Shao Z."/>
        </authorList>
    </citation>
    <scope>NUCLEOTIDE SEQUENCE [LARGE SCALE GENOMIC DNA]</scope>
    <source>
        <strain evidence="3">DY20341</strain>
    </source>
</reference>
<dbReference type="OrthoDB" id="8136at2157"/>
<protein>
    <submittedName>
        <fullName evidence="2">AsnC family transcriptional regulator</fullName>
    </submittedName>
</protein>
<dbReference type="PANTHER" id="PTHR43413:SF6">
    <property type="entry name" value="REGULATORY PROTEIN ASNC"/>
    <property type="match status" value="1"/>
</dbReference>
<dbReference type="RefSeq" id="WP_048165699.1">
    <property type="nucleotide sequence ID" value="NZ_CP006019.1"/>
</dbReference>
<dbReference type="InterPro" id="IPR019887">
    <property type="entry name" value="Tscrpt_reg_AsnC/Lrp_C"/>
</dbReference>
<dbReference type="Pfam" id="PF01037">
    <property type="entry name" value="AsnC_trans_reg"/>
    <property type="match status" value="1"/>
</dbReference>
<dbReference type="FunFam" id="3.30.70.920:FF:000019">
    <property type="entry name" value="Transcriptional regulatory protein, asnC family"/>
    <property type="match status" value="1"/>
</dbReference>
<evidence type="ECO:0000259" key="1">
    <source>
        <dbReference type="Pfam" id="PF01037"/>
    </source>
</evidence>
<accession>A0A075M0B0</accession>
<feature type="domain" description="Transcription regulator AsnC/Lrp ligand binding" evidence="1">
    <location>
        <begin position="8"/>
        <end position="75"/>
    </location>
</feature>
<gene>
    <name evidence="2" type="ORF">PAP_09250</name>
</gene>
<keyword evidence="3" id="KW-1185">Reference proteome</keyword>
<organism evidence="2 3">
    <name type="scientific">Palaeococcus pacificus DY20341</name>
    <dbReference type="NCBI Taxonomy" id="1343739"/>
    <lineage>
        <taxon>Archaea</taxon>
        <taxon>Methanobacteriati</taxon>
        <taxon>Methanobacteriota</taxon>
        <taxon>Thermococci</taxon>
        <taxon>Thermococcales</taxon>
        <taxon>Thermococcaceae</taxon>
        <taxon>Palaeococcus</taxon>
    </lineage>
</organism>
<dbReference type="HOGENOM" id="CLU_170329_2_2_2"/>
<sequence>MVTAFILMVTAAGKEREVMEKLLAIPDVKEAYVVYGEYDLVVKVETETLKDLDQFITEKIRKMPEIQMTSTMIAI</sequence>
<reference evidence="2 3" key="2">
    <citation type="journal article" date="2015" name="Genome Announc.">
        <title>Complete Genome Sequence of Hyperthermophilic Piezophilic Archaeon Palaeococcus pacificus DY20341T, Isolated from Deep-Sea Hydrothermal Sediments.</title>
        <authorList>
            <person name="Zeng X."/>
            <person name="Jebbar M."/>
            <person name="Shao Z."/>
        </authorList>
    </citation>
    <scope>NUCLEOTIDE SEQUENCE [LARGE SCALE GENOMIC DNA]</scope>
    <source>
        <strain evidence="2 3">DY20341</strain>
    </source>
</reference>
<dbReference type="AlphaFoldDB" id="A0A075M0B0"/>
<dbReference type="STRING" id="1343739.PAP_09250"/>
<evidence type="ECO:0000313" key="2">
    <source>
        <dbReference type="EMBL" id="AIF70228.1"/>
    </source>
</evidence>
<dbReference type="Gene3D" id="3.30.70.920">
    <property type="match status" value="1"/>
</dbReference>
<name>A0A075M0B0_9EURY</name>
<dbReference type="SUPFAM" id="SSF54909">
    <property type="entry name" value="Dimeric alpha+beta barrel"/>
    <property type="match status" value="1"/>
</dbReference>
<proteinExistence type="predicted"/>
<dbReference type="PANTHER" id="PTHR43413">
    <property type="entry name" value="TRANSCRIPTIONAL REGULATOR, ASNC FAMILY"/>
    <property type="match status" value="1"/>
</dbReference>
<dbReference type="KEGG" id="ppac:PAP_09250"/>
<evidence type="ECO:0000313" key="3">
    <source>
        <dbReference type="Proteomes" id="UP000027981"/>
    </source>
</evidence>
<dbReference type="Proteomes" id="UP000027981">
    <property type="component" value="Chromosome"/>
</dbReference>
<dbReference type="EMBL" id="CP006019">
    <property type="protein sequence ID" value="AIF70228.1"/>
    <property type="molecule type" value="Genomic_DNA"/>
</dbReference>
<dbReference type="InterPro" id="IPR011008">
    <property type="entry name" value="Dimeric_a/b-barrel"/>
</dbReference>
<dbReference type="InterPro" id="IPR050684">
    <property type="entry name" value="HTH-Siroheme_Decarb"/>
</dbReference>
<dbReference type="eggNOG" id="arCOG01117">
    <property type="taxonomic scope" value="Archaea"/>
</dbReference>
<dbReference type="GeneID" id="24842947"/>